<keyword evidence="2" id="KW-1185">Reference proteome</keyword>
<dbReference type="Proteomes" id="UP000663791">
    <property type="component" value="Unassembled WGS sequence"/>
</dbReference>
<protein>
    <submittedName>
        <fullName evidence="1">Uncharacterized protein</fullName>
    </submittedName>
</protein>
<dbReference type="EMBL" id="JAERTX010000005">
    <property type="protein sequence ID" value="MBM9459727.1"/>
    <property type="molecule type" value="Genomic_DNA"/>
</dbReference>
<gene>
    <name evidence="1" type="ORF">JK386_07410</name>
</gene>
<name>A0A938Y5R1_9ACTN</name>
<accession>A0A938Y5R1</accession>
<dbReference type="AlphaFoldDB" id="A0A938Y5R1"/>
<comment type="caution">
    <text evidence="1">The sequence shown here is derived from an EMBL/GenBank/DDBJ whole genome shotgun (WGS) entry which is preliminary data.</text>
</comment>
<dbReference type="RefSeq" id="WP_205291031.1">
    <property type="nucleotide sequence ID" value="NZ_CP074406.1"/>
</dbReference>
<proteinExistence type="predicted"/>
<evidence type="ECO:0000313" key="2">
    <source>
        <dbReference type="Proteomes" id="UP000663791"/>
    </source>
</evidence>
<organism evidence="1 2">
    <name type="scientific">Nocardioides faecalis</name>
    <dbReference type="NCBI Taxonomy" id="2803858"/>
    <lineage>
        <taxon>Bacteria</taxon>
        <taxon>Bacillati</taxon>
        <taxon>Actinomycetota</taxon>
        <taxon>Actinomycetes</taxon>
        <taxon>Propionibacteriales</taxon>
        <taxon>Nocardioidaceae</taxon>
        <taxon>Nocardioides</taxon>
    </lineage>
</organism>
<sequence length="522" mass="55364">MSARALRVVAVAACIAALAYAGIWFAGHRGPVDPDARAWSDRTATLLADALVAADPPHLIVPPAHADSYQAAQAVIALAGFGELTDADWSAFETKLASNLPREFQEGYTGPLALSAQVVTAAEAAGRNLDPEVTDLILGVADTDPQGDPYDAAAATTVRRWAAARDGAAVEDALSRDVRKSVSSIGCRGVEALFLQAALARAGVDSTGCTAPQREDLVAKELRLQAKTLATAAVLDSDTALRLRAASTLTATASQRAEVERLKALQTALVNDRRTTDGLIAAFALSQVTGTSTIAPSLVAFLHTVLEWGGAPEQLRLTPNTAAALARTFALSGHRSPPHLVEEAGGEPLETRARILLSRGASAAAARSLLSGATPNLDERVRFTAVFQLLLRHRAPLCSTWAETAQRQLDDEQSTLIERALAYRYLVECGHEDTALGGKLRAMERDTEEVDVRSIFRKRSVACALGDGGLPSSRDNWKLLRSLVDPRGGVIDDAGQLEVAETHMATAMLADQSKVCQRGAYW</sequence>
<reference evidence="1" key="1">
    <citation type="submission" date="2021-01" db="EMBL/GenBank/DDBJ databases">
        <title>Novel species in genus Nocardioides.</title>
        <authorList>
            <person name="Zhang G."/>
        </authorList>
    </citation>
    <scope>NUCLEOTIDE SEQUENCE</scope>
    <source>
        <strain evidence="1">Zg-536</strain>
    </source>
</reference>
<evidence type="ECO:0000313" key="1">
    <source>
        <dbReference type="EMBL" id="MBM9459727.1"/>
    </source>
</evidence>